<feature type="region of interest" description="Disordered" evidence="1">
    <location>
        <begin position="476"/>
        <end position="548"/>
    </location>
</feature>
<evidence type="ECO:0000256" key="1">
    <source>
        <dbReference type="SAM" id="MobiDB-lite"/>
    </source>
</evidence>
<evidence type="ECO:0000313" key="4">
    <source>
        <dbReference type="Proteomes" id="UP000245956"/>
    </source>
</evidence>
<feature type="region of interest" description="Disordered" evidence="1">
    <location>
        <begin position="316"/>
        <end position="372"/>
    </location>
</feature>
<comment type="caution">
    <text evidence="3">The sequence shown here is derived from an EMBL/GenBank/DDBJ whole genome shotgun (WGS) entry which is preliminary data.</text>
</comment>
<feature type="region of interest" description="Disordered" evidence="1">
    <location>
        <begin position="606"/>
        <end position="630"/>
    </location>
</feature>
<organism evidence="3 4">
    <name type="scientific">Purpureocillium lilacinum</name>
    <name type="common">Paecilomyces lilacinus</name>
    <dbReference type="NCBI Taxonomy" id="33203"/>
    <lineage>
        <taxon>Eukaryota</taxon>
        <taxon>Fungi</taxon>
        <taxon>Dikarya</taxon>
        <taxon>Ascomycota</taxon>
        <taxon>Pezizomycotina</taxon>
        <taxon>Sordariomycetes</taxon>
        <taxon>Hypocreomycetidae</taxon>
        <taxon>Hypocreales</taxon>
        <taxon>Ophiocordycipitaceae</taxon>
        <taxon>Purpureocillium</taxon>
    </lineage>
</organism>
<accession>A0A2U3ELK1</accession>
<feature type="region of interest" description="Disordered" evidence="1">
    <location>
        <begin position="222"/>
        <end position="271"/>
    </location>
</feature>
<sequence length="725" mass="78937">MAGNLEKHHPYELASPADPAIFDCKFQVPISKVRPFGISTLEESKLHQFPDYGPKVKPAVESENIVQNREPDMFASHETLHVPQSKVRPFVEDPYSDQSGNDLYTEHHRHTAKVQTLLETRPHETRIAQMTPGSSESLGIYISTSPNSDADHGSGSATSPGSRSLSGRNGLRLYPGPLSRHSISRCQEYPAYVQARPHSMTRCPRVHTPPGSLQTCTATAGAEDSQFARPEVDCKKSGGSARAQSVDDTSVSNNSQSRRSSGPQLSSRGTFETASLATIEGVTRAHASNTPLPPFIHSPIPISSFKPFFHDHSFSELGTRPTSSKASTSTNGSPSVSGQIYQRSDDVSHTREVTRNRPGESATLPSVASGRSHSLGSLVDYRRTTRWLREVLKYPESYTPKLTERPSKQRSRFRPAKSVRKKSESLLPSLMSSRCQTGHSTSLGSGARFDGLGFKRTVGDLERLLNEALAIASQVINPPGTPTRSTTSSGLQARHHVDGSSDGSQANLTRASDEGKPDDMVEVDLNELGSPKRPDFKHAPTFSSLQRRPKLSEIIQGYSGHGIDIRPGRSVPKNSSGVARASNRKVSFQIPRRRSSRNMARLYAMSADTNTTDRSSRPARQKRPRYDGDASVTRNIVVQLAPGHTVQYGSAGGTYTAGARGQHSTHAATPGVGQGEESLPERDIAGRPMRPEHGISLRRKSHVSLRDASGFSLAKSRKRQATARD</sequence>
<feature type="compositionally biased region" description="Basic residues" evidence="1">
    <location>
        <begin position="715"/>
        <end position="725"/>
    </location>
</feature>
<gene>
    <name evidence="3" type="ORF">PCL_06055</name>
    <name evidence="2" type="ORF">Purlil1_9085</name>
</gene>
<feature type="compositionally biased region" description="Basic residues" evidence="1">
    <location>
        <begin position="408"/>
        <end position="420"/>
    </location>
</feature>
<reference evidence="3 4" key="2">
    <citation type="journal article" date="2016" name="Front. Microbiol.">
        <title>Genome and transcriptome sequences reveal the specific parasitism of the nematophagous Purpureocillium lilacinum 36-1.</title>
        <authorList>
            <person name="Xie J."/>
            <person name="Li S."/>
            <person name="Mo C."/>
            <person name="Xiao X."/>
            <person name="Peng D."/>
            <person name="Wang G."/>
            <person name="Xiao Y."/>
        </authorList>
    </citation>
    <scope>NUCLEOTIDE SEQUENCE [LARGE SCALE GENOMIC DNA]</scope>
    <source>
        <strain evidence="3 4">36-1</strain>
    </source>
</reference>
<feature type="region of interest" description="Disordered" evidence="1">
    <location>
        <begin position="563"/>
        <end position="585"/>
    </location>
</feature>
<feature type="compositionally biased region" description="Polar residues" evidence="1">
    <location>
        <begin position="262"/>
        <end position="271"/>
    </location>
</feature>
<feature type="compositionally biased region" description="Basic and acidic residues" evidence="1">
    <location>
        <begin position="679"/>
        <end position="695"/>
    </location>
</feature>
<feature type="region of interest" description="Disordered" evidence="1">
    <location>
        <begin position="656"/>
        <end position="725"/>
    </location>
</feature>
<feature type="compositionally biased region" description="Polar residues" evidence="1">
    <location>
        <begin position="132"/>
        <end position="148"/>
    </location>
</feature>
<reference evidence="2 5" key="4">
    <citation type="journal article" date="2024" name="Microbiol. Resour. Announc.">
        <title>Genome annotations for the ascomycete fungi Trichoderma harzianum, Trichoderma aggressivum, and Purpureocillium lilacinum.</title>
        <authorList>
            <person name="Beijen E.P.W."/>
            <person name="Ohm R.A."/>
        </authorList>
    </citation>
    <scope>NUCLEOTIDE SEQUENCE [LARGE SCALE GENOMIC DNA]</scope>
    <source>
        <strain evidence="2 5">CBS 150709</strain>
    </source>
</reference>
<feature type="compositionally biased region" description="Polar residues" evidence="1">
    <location>
        <begin position="363"/>
        <end position="372"/>
    </location>
</feature>
<feature type="region of interest" description="Disordered" evidence="1">
    <location>
        <begin position="132"/>
        <end position="179"/>
    </location>
</feature>
<dbReference type="AlphaFoldDB" id="A0A2U3ELK1"/>
<feature type="compositionally biased region" description="Polar residues" evidence="1">
    <location>
        <begin position="501"/>
        <end position="510"/>
    </location>
</feature>
<feature type="compositionally biased region" description="Low complexity" evidence="1">
    <location>
        <begin position="250"/>
        <end position="261"/>
    </location>
</feature>
<evidence type="ECO:0000313" key="3">
    <source>
        <dbReference type="EMBL" id="PWI75397.1"/>
    </source>
</evidence>
<feature type="region of interest" description="Disordered" evidence="1">
    <location>
        <begin position="400"/>
        <end position="440"/>
    </location>
</feature>
<feature type="compositionally biased region" description="Polar residues" evidence="1">
    <location>
        <begin position="320"/>
        <end position="342"/>
    </location>
</feature>
<name>A0A2U3ELK1_PURLI</name>
<proteinExistence type="predicted"/>
<reference evidence="2" key="3">
    <citation type="submission" date="2023-11" db="EMBL/GenBank/DDBJ databases">
        <authorList>
            <person name="Beijen E."/>
            <person name="Ohm R.A."/>
        </authorList>
    </citation>
    <scope>NUCLEOTIDE SEQUENCE</scope>
    <source>
        <strain evidence="2">CBS 150709</strain>
    </source>
</reference>
<dbReference type="Proteomes" id="UP001287286">
    <property type="component" value="Unassembled WGS sequence"/>
</dbReference>
<feature type="compositionally biased region" description="Polar residues" evidence="1">
    <location>
        <begin position="155"/>
        <end position="167"/>
    </location>
</feature>
<keyword evidence="5" id="KW-1185">Reference proteome</keyword>
<dbReference type="Proteomes" id="UP000245956">
    <property type="component" value="Unassembled WGS sequence"/>
</dbReference>
<protein>
    <submittedName>
        <fullName evidence="3">Major facilitator superfamily transporter</fullName>
    </submittedName>
</protein>
<evidence type="ECO:0000313" key="2">
    <source>
        <dbReference type="EMBL" id="KAK4086469.1"/>
    </source>
</evidence>
<dbReference type="EMBL" id="LCWV01000002">
    <property type="protein sequence ID" value="PWI75397.1"/>
    <property type="molecule type" value="Genomic_DNA"/>
</dbReference>
<feature type="compositionally biased region" description="Polar residues" evidence="1">
    <location>
        <begin position="430"/>
        <end position="440"/>
    </location>
</feature>
<dbReference type="EMBL" id="JAWRVI010000040">
    <property type="protein sequence ID" value="KAK4086469.1"/>
    <property type="molecule type" value="Genomic_DNA"/>
</dbReference>
<evidence type="ECO:0000313" key="5">
    <source>
        <dbReference type="Proteomes" id="UP001287286"/>
    </source>
</evidence>
<feature type="compositionally biased region" description="Basic and acidic residues" evidence="1">
    <location>
        <begin position="343"/>
        <end position="358"/>
    </location>
</feature>
<reference evidence="3" key="1">
    <citation type="submission" date="2015-05" db="EMBL/GenBank/DDBJ databases">
        <authorList>
            <person name="Wang D.B."/>
            <person name="Wang M."/>
        </authorList>
    </citation>
    <scope>NUCLEOTIDE SEQUENCE</scope>
    <source>
        <strain evidence="3">36-1</strain>
    </source>
</reference>